<dbReference type="InterPro" id="IPR003591">
    <property type="entry name" value="Leu-rich_rpt_typical-subtyp"/>
</dbReference>
<evidence type="ECO:0000256" key="1">
    <source>
        <dbReference type="ARBA" id="ARBA00022614"/>
    </source>
</evidence>
<dbReference type="OrthoDB" id="1517790at2759"/>
<reference evidence="3" key="2">
    <citation type="submission" date="2018-10" db="EMBL/GenBank/DDBJ databases">
        <title>Effector identification in a new, highly contiguous assembly of the strawberry crown rot pathogen Phytophthora cactorum.</title>
        <authorList>
            <person name="Armitage A.D."/>
            <person name="Nellist C.F."/>
            <person name="Bates H."/>
            <person name="Vickerstaff R.J."/>
            <person name="Harrison R.J."/>
        </authorList>
    </citation>
    <scope>NUCLEOTIDE SEQUENCE</scope>
    <source>
        <strain evidence="3">15-7</strain>
        <strain evidence="4">4032</strain>
        <strain evidence="5">4040</strain>
        <strain evidence="6">P415</strain>
        <strain evidence="7">P421</strain>
    </source>
</reference>
<dbReference type="STRING" id="29920.A0A329STU4"/>
<evidence type="ECO:0000313" key="4">
    <source>
        <dbReference type="EMBL" id="KAG2939924.1"/>
    </source>
</evidence>
<dbReference type="SUPFAM" id="SSF52058">
    <property type="entry name" value="L domain-like"/>
    <property type="match status" value="1"/>
</dbReference>
<sequence>MELTADIVKRRSGHYDVSLVALLDVSGMKIRRIAQLESCVNLLELNLAHNELRSLEELPALSLLRCLQLSNNQLTSLDTLPRLPLLEELTVANNQIRSIDFVELATKLPNLRVLDFNGNPLDSSVSAKASKAFPDLFILNGETLTLTRLLEEITTDDFSKSSVTEDDDPVETCVELDDGAAESKDDDIGVKDFINETSRQLEELLQRCKQTLAMTEPELIFPASPSSKTSSMAT</sequence>
<name>A0A329STU4_9STRA</name>
<evidence type="ECO:0000313" key="6">
    <source>
        <dbReference type="EMBL" id="KAG2983018.1"/>
    </source>
</evidence>
<dbReference type="Proteomes" id="UP000736787">
    <property type="component" value="Unassembled WGS sequence"/>
</dbReference>
<dbReference type="Proteomes" id="UP000251314">
    <property type="component" value="Unassembled WGS sequence"/>
</dbReference>
<dbReference type="Proteomes" id="UP000697107">
    <property type="component" value="Unassembled WGS sequence"/>
</dbReference>
<dbReference type="InterPro" id="IPR001611">
    <property type="entry name" value="Leu-rich_rpt"/>
</dbReference>
<dbReference type="EMBL" id="MJFZ01000072">
    <property type="protein sequence ID" value="RAW39158.1"/>
    <property type="molecule type" value="Genomic_DNA"/>
</dbReference>
<dbReference type="InterPro" id="IPR032675">
    <property type="entry name" value="LRR_dom_sf"/>
</dbReference>
<dbReference type="SMART" id="SM00369">
    <property type="entry name" value="LRR_TYP"/>
    <property type="match status" value="3"/>
</dbReference>
<keyword evidence="1" id="KW-0433">Leucine-rich repeat</keyword>
<keyword evidence="2" id="KW-0677">Repeat</keyword>
<organism evidence="8 9">
    <name type="scientific">Phytophthora cactorum</name>
    <dbReference type="NCBI Taxonomy" id="29920"/>
    <lineage>
        <taxon>Eukaryota</taxon>
        <taxon>Sar</taxon>
        <taxon>Stramenopiles</taxon>
        <taxon>Oomycota</taxon>
        <taxon>Peronosporomycetes</taxon>
        <taxon>Peronosporales</taxon>
        <taxon>Peronosporaceae</taxon>
        <taxon>Phytophthora</taxon>
    </lineage>
</organism>
<dbReference type="Proteomes" id="UP000735874">
    <property type="component" value="Unassembled WGS sequence"/>
</dbReference>
<proteinExistence type="predicted"/>
<evidence type="ECO:0000313" key="8">
    <source>
        <dbReference type="EMBL" id="RAW39158.1"/>
    </source>
</evidence>
<evidence type="ECO:0000313" key="5">
    <source>
        <dbReference type="EMBL" id="KAG2950083.1"/>
    </source>
</evidence>
<dbReference type="AlphaFoldDB" id="A0A329STU4"/>
<evidence type="ECO:0000313" key="7">
    <source>
        <dbReference type="EMBL" id="KAG3227586.1"/>
    </source>
</evidence>
<gene>
    <name evidence="8" type="ORF">PC110_g4595</name>
    <name evidence="3" type="ORF">PC113_g3517</name>
    <name evidence="4" type="ORF">PC115_g2835</name>
    <name evidence="5" type="ORF">PC117_g4703</name>
    <name evidence="6" type="ORF">PC118_g9668</name>
    <name evidence="7" type="ORF">PC129_g1885</name>
</gene>
<dbReference type="EMBL" id="RCMI01000044">
    <property type="protein sequence ID" value="KAG2939924.1"/>
    <property type="molecule type" value="Genomic_DNA"/>
</dbReference>
<dbReference type="PROSITE" id="PS51450">
    <property type="entry name" value="LRR"/>
    <property type="match status" value="2"/>
</dbReference>
<dbReference type="PANTHER" id="PTHR46652:SF3">
    <property type="entry name" value="LEUCINE-RICH REPEAT-CONTAINING PROTEIN 9"/>
    <property type="match status" value="1"/>
</dbReference>
<dbReference type="Proteomes" id="UP000774804">
    <property type="component" value="Unassembled WGS sequence"/>
</dbReference>
<accession>A0A329STU4</accession>
<dbReference type="EMBL" id="RCMK01000077">
    <property type="protein sequence ID" value="KAG2950083.1"/>
    <property type="molecule type" value="Genomic_DNA"/>
</dbReference>
<dbReference type="Gene3D" id="3.80.10.10">
    <property type="entry name" value="Ribonuclease Inhibitor"/>
    <property type="match status" value="1"/>
</dbReference>
<dbReference type="InterPro" id="IPR050836">
    <property type="entry name" value="SDS22/Internalin_LRR"/>
</dbReference>
<dbReference type="PANTHER" id="PTHR46652">
    <property type="entry name" value="LEUCINE-RICH REPEAT AND IQ DOMAIN-CONTAINING PROTEIN 1-RELATED"/>
    <property type="match status" value="1"/>
</dbReference>
<dbReference type="VEuPathDB" id="FungiDB:PC110_g4595"/>
<evidence type="ECO:0008006" key="10">
    <source>
        <dbReference type="Google" id="ProtNLM"/>
    </source>
</evidence>
<protein>
    <recommendedName>
        <fullName evidence="10">Leucine-rich repeat domain, L domain-like</fullName>
    </recommendedName>
</protein>
<dbReference type="EMBL" id="RCMG01000054">
    <property type="protein sequence ID" value="KAG2865656.1"/>
    <property type="molecule type" value="Genomic_DNA"/>
</dbReference>
<evidence type="ECO:0000256" key="2">
    <source>
        <dbReference type="ARBA" id="ARBA00022737"/>
    </source>
</evidence>
<reference evidence="8 9" key="1">
    <citation type="submission" date="2018-01" db="EMBL/GenBank/DDBJ databases">
        <title>Draft genome of the strawberry crown rot pathogen Phytophthora cactorum.</title>
        <authorList>
            <person name="Armitage A.D."/>
            <person name="Lysoe E."/>
            <person name="Nellist C.F."/>
            <person name="Harrison R.J."/>
            <person name="Brurberg M.B."/>
        </authorList>
    </citation>
    <scope>NUCLEOTIDE SEQUENCE [LARGE SCALE GENOMIC DNA]</scope>
    <source>
        <strain evidence="8 9">10300</strain>
    </source>
</reference>
<comment type="caution">
    <text evidence="8">The sequence shown here is derived from an EMBL/GenBank/DDBJ whole genome shotgun (WGS) entry which is preliminary data.</text>
</comment>
<dbReference type="Pfam" id="PF14580">
    <property type="entry name" value="LRR_9"/>
    <property type="match status" value="1"/>
</dbReference>
<dbReference type="EMBL" id="RCML01000267">
    <property type="protein sequence ID" value="KAG2983018.1"/>
    <property type="molecule type" value="Genomic_DNA"/>
</dbReference>
<evidence type="ECO:0000313" key="9">
    <source>
        <dbReference type="Proteomes" id="UP000251314"/>
    </source>
</evidence>
<keyword evidence="9" id="KW-1185">Reference proteome</keyword>
<dbReference type="Proteomes" id="UP000760860">
    <property type="component" value="Unassembled WGS sequence"/>
</dbReference>
<evidence type="ECO:0000313" key="3">
    <source>
        <dbReference type="EMBL" id="KAG2865656.1"/>
    </source>
</evidence>
<dbReference type="EMBL" id="RCMV01000032">
    <property type="protein sequence ID" value="KAG3227586.1"/>
    <property type="molecule type" value="Genomic_DNA"/>
</dbReference>